<dbReference type="Gene3D" id="1.10.443.10">
    <property type="entry name" value="Intergrase catalytic core"/>
    <property type="match status" value="1"/>
</dbReference>
<evidence type="ECO:0000259" key="5">
    <source>
        <dbReference type="PROSITE" id="PS51898"/>
    </source>
</evidence>
<evidence type="ECO:0000256" key="4">
    <source>
        <dbReference type="PROSITE-ProRule" id="PRU01248"/>
    </source>
</evidence>
<keyword evidence="1" id="KW-0229">DNA integration</keyword>
<dbReference type="InterPro" id="IPR011010">
    <property type="entry name" value="DNA_brk_join_enz"/>
</dbReference>
<dbReference type="SUPFAM" id="SSF56349">
    <property type="entry name" value="DNA breaking-rejoining enzymes"/>
    <property type="match status" value="1"/>
</dbReference>
<dbReference type="InterPro" id="IPR002104">
    <property type="entry name" value="Integrase_catalytic"/>
</dbReference>
<dbReference type="InterPro" id="IPR010998">
    <property type="entry name" value="Integrase_recombinase_N"/>
</dbReference>
<dbReference type="PANTHER" id="PTHR30349:SF90">
    <property type="entry name" value="TYROSINE RECOMBINASE XERD"/>
    <property type="match status" value="1"/>
</dbReference>
<keyword evidence="2 4" id="KW-0238">DNA-binding</keyword>
<dbReference type="EMBL" id="CP097463">
    <property type="protein sequence ID" value="WAX55807.1"/>
    <property type="molecule type" value="Genomic_DNA"/>
</dbReference>
<dbReference type="Gene3D" id="1.10.150.130">
    <property type="match status" value="1"/>
</dbReference>
<dbReference type="InterPro" id="IPR044068">
    <property type="entry name" value="CB"/>
</dbReference>
<reference evidence="7" key="1">
    <citation type="submission" date="2022-05" db="EMBL/GenBank/DDBJ databases">
        <title>Jatrophihabitans sp. SB3-54 whole genome sequence.</title>
        <authorList>
            <person name="Suh M.K."/>
            <person name="Eom M.K."/>
            <person name="Kim J.S."/>
            <person name="Kim H.S."/>
            <person name="Do H.E."/>
            <person name="Shin Y.K."/>
            <person name="Lee J.-S."/>
        </authorList>
    </citation>
    <scope>NUCLEOTIDE SEQUENCE</scope>
    <source>
        <strain evidence="7">SB3-54</strain>
    </source>
</reference>
<dbReference type="Proteomes" id="UP001164693">
    <property type="component" value="Chromosome"/>
</dbReference>
<dbReference type="PROSITE" id="PS51900">
    <property type="entry name" value="CB"/>
    <property type="match status" value="1"/>
</dbReference>
<proteinExistence type="predicted"/>
<keyword evidence="3" id="KW-0233">DNA recombination</keyword>
<keyword evidence="8" id="KW-1185">Reference proteome</keyword>
<dbReference type="RefSeq" id="WP_269442330.1">
    <property type="nucleotide sequence ID" value="NZ_CP097463.1"/>
</dbReference>
<feature type="domain" description="Core-binding (CB)" evidence="6">
    <location>
        <begin position="10"/>
        <end position="93"/>
    </location>
</feature>
<evidence type="ECO:0000256" key="2">
    <source>
        <dbReference type="ARBA" id="ARBA00023125"/>
    </source>
</evidence>
<feature type="domain" description="Tyr recombinase" evidence="5">
    <location>
        <begin position="116"/>
        <end position="296"/>
    </location>
</feature>
<evidence type="ECO:0000259" key="6">
    <source>
        <dbReference type="PROSITE" id="PS51900"/>
    </source>
</evidence>
<protein>
    <submittedName>
        <fullName evidence="7">Site-specific integrase</fullName>
    </submittedName>
</protein>
<organism evidence="7 8">
    <name type="scientific">Jatrophihabitans cynanchi</name>
    <dbReference type="NCBI Taxonomy" id="2944128"/>
    <lineage>
        <taxon>Bacteria</taxon>
        <taxon>Bacillati</taxon>
        <taxon>Actinomycetota</taxon>
        <taxon>Actinomycetes</taxon>
        <taxon>Jatrophihabitantales</taxon>
        <taxon>Jatrophihabitantaceae</taxon>
        <taxon>Jatrophihabitans</taxon>
    </lineage>
</organism>
<dbReference type="Pfam" id="PF02899">
    <property type="entry name" value="Phage_int_SAM_1"/>
    <property type="match status" value="1"/>
</dbReference>
<evidence type="ECO:0000256" key="3">
    <source>
        <dbReference type="ARBA" id="ARBA00023172"/>
    </source>
</evidence>
<evidence type="ECO:0000256" key="1">
    <source>
        <dbReference type="ARBA" id="ARBA00022908"/>
    </source>
</evidence>
<dbReference type="PANTHER" id="PTHR30349">
    <property type="entry name" value="PHAGE INTEGRASE-RELATED"/>
    <property type="match status" value="1"/>
</dbReference>
<dbReference type="InterPro" id="IPR013762">
    <property type="entry name" value="Integrase-like_cat_sf"/>
</dbReference>
<evidence type="ECO:0000313" key="8">
    <source>
        <dbReference type="Proteomes" id="UP001164693"/>
    </source>
</evidence>
<dbReference type="InterPro" id="IPR004107">
    <property type="entry name" value="Integrase_SAM-like_N"/>
</dbReference>
<dbReference type="Pfam" id="PF00589">
    <property type="entry name" value="Phage_integrase"/>
    <property type="match status" value="1"/>
</dbReference>
<name>A0ABY7JWU8_9ACTN</name>
<sequence length="304" mass="33050">MSRSRTVESEKVEVLLADFGDYLREQRCVTARTVEAYTADVDRFLDRLGRQGLRGLTAGDVSRAILREADGRHAPATVRRHGCSLRAFLRYAVVVGLIDSDLSSAAVPVSGRQLSLLPQGLTRAQVRALLHGCDRRRAVGRRDYAMILLMVRLGLRAGEVADLQLEDIDWRAGQITVRGKRARTDQLPLPSDVGAAIAGYLQRGRPVTTSRAVFIGTTPPLVGMSRSGVSRVVRRVSAKAGLGAFGPHRLRHTTACTMLSSGSSLVEIGQVLRHDSLGTTARHARVEVDRLRRIASAWPTGSSS</sequence>
<accession>A0ABY7JWU8</accession>
<evidence type="ECO:0000313" key="7">
    <source>
        <dbReference type="EMBL" id="WAX55807.1"/>
    </source>
</evidence>
<gene>
    <name evidence="7" type="ORF">M6B22_14830</name>
</gene>
<dbReference type="InterPro" id="IPR050090">
    <property type="entry name" value="Tyrosine_recombinase_XerCD"/>
</dbReference>
<dbReference type="PROSITE" id="PS51898">
    <property type="entry name" value="TYR_RECOMBINASE"/>
    <property type="match status" value="1"/>
</dbReference>